<dbReference type="AlphaFoldDB" id="A0A643FDF1"/>
<name>A0A643FDF1_IDEDE</name>
<dbReference type="RefSeq" id="WP_151123589.1">
    <property type="nucleotide sequence ID" value="NZ_CP088081.1"/>
</dbReference>
<comment type="caution">
    <text evidence="1">The sequence shown here is derived from an EMBL/GenBank/DDBJ whole genome shotgun (WGS) entry which is preliminary data.</text>
</comment>
<protein>
    <submittedName>
        <fullName evidence="1">Uncharacterized protein</fullName>
    </submittedName>
</protein>
<evidence type="ECO:0000313" key="1">
    <source>
        <dbReference type="EMBL" id="KAB0583545.1"/>
    </source>
</evidence>
<keyword evidence="2" id="KW-1185">Reference proteome</keyword>
<evidence type="ECO:0000313" key="2">
    <source>
        <dbReference type="Proteomes" id="UP000430120"/>
    </source>
</evidence>
<sequence length="127" mass="14137">MRGHQALIQMRLRGLVPLYGVEIETDARSSGWPEQWPQLHAEYGVHSPQAYVHIEPEDRLALLDLRWVHGLEARVEGIDPQRVNAVVEALALAGALRVIGIVYAPRPGGETASIEIIDSKGVMSWRK</sequence>
<organism evidence="1 2">
    <name type="scientific">Ideonella dechloratans</name>
    <dbReference type="NCBI Taxonomy" id="36863"/>
    <lineage>
        <taxon>Bacteria</taxon>
        <taxon>Pseudomonadati</taxon>
        <taxon>Pseudomonadota</taxon>
        <taxon>Betaproteobacteria</taxon>
        <taxon>Burkholderiales</taxon>
        <taxon>Sphaerotilaceae</taxon>
        <taxon>Ideonella</taxon>
    </lineage>
</organism>
<dbReference type="Proteomes" id="UP000430120">
    <property type="component" value="Unassembled WGS sequence"/>
</dbReference>
<reference evidence="1 2" key="1">
    <citation type="submission" date="2019-09" db="EMBL/GenBank/DDBJ databases">
        <title>Draft genome sequences of 48 bacterial type strains from the CCUG.</title>
        <authorList>
            <person name="Tunovic T."/>
            <person name="Pineiro-Iglesias B."/>
            <person name="Unosson C."/>
            <person name="Inganas E."/>
            <person name="Ohlen M."/>
            <person name="Cardew S."/>
            <person name="Jensie-Markopoulos S."/>
            <person name="Salva-Serra F."/>
            <person name="Jaen-Luchoro D."/>
            <person name="Karlsson R."/>
            <person name="Svensson-Stadler L."/>
            <person name="Chun J."/>
            <person name="Moore E."/>
        </authorList>
    </citation>
    <scope>NUCLEOTIDE SEQUENCE [LARGE SCALE GENOMIC DNA]</scope>
    <source>
        <strain evidence="1 2">CCUG 30977</strain>
    </source>
</reference>
<gene>
    <name evidence="1" type="ORF">F7Q92_07670</name>
</gene>
<proteinExistence type="predicted"/>
<dbReference type="EMBL" id="VZPB01000013">
    <property type="protein sequence ID" value="KAB0583545.1"/>
    <property type="molecule type" value="Genomic_DNA"/>
</dbReference>
<accession>A0A643FDF1</accession>